<protein>
    <submittedName>
        <fullName evidence="3">ABC transporter substrate-binding protein</fullName>
    </submittedName>
</protein>
<dbReference type="Proteomes" id="UP000664628">
    <property type="component" value="Unassembled WGS sequence"/>
</dbReference>
<dbReference type="SUPFAM" id="SSF53807">
    <property type="entry name" value="Helical backbone' metal receptor"/>
    <property type="match status" value="1"/>
</dbReference>
<evidence type="ECO:0000259" key="2">
    <source>
        <dbReference type="PROSITE" id="PS50983"/>
    </source>
</evidence>
<comment type="caution">
    <text evidence="3">The sequence shown here is derived from an EMBL/GenBank/DDBJ whole genome shotgun (WGS) entry which is preliminary data.</text>
</comment>
<dbReference type="InterPro" id="IPR002491">
    <property type="entry name" value="ABC_transptr_periplasmic_BD"/>
</dbReference>
<dbReference type="EMBL" id="JAFMYW010000002">
    <property type="protein sequence ID" value="MBO0948495.1"/>
    <property type="molecule type" value="Genomic_DNA"/>
</dbReference>
<organism evidence="3 4">
    <name type="scientific">Fibrella forsythiae</name>
    <dbReference type="NCBI Taxonomy" id="2817061"/>
    <lineage>
        <taxon>Bacteria</taxon>
        <taxon>Pseudomonadati</taxon>
        <taxon>Bacteroidota</taxon>
        <taxon>Cytophagia</taxon>
        <taxon>Cytophagales</taxon>
        <taxon>Spirosomataceae</taxon>
        <taxon>Fibrella</taxon>
    </lineage>
</organism>
<dbReference type="Gene3D" id="3.40.50.1980">
    <property type="entry name" value="Nitrogenase molybdenum iron protein domain"/>
    <property type="match status" value="2"/>
</dbReference>
<dbReference type="RefSeq" id="WP_207328462.1">
    <property type="nucleotide sequence ID" value="NZ_JAFMYW010000002.1"/>
</dbReference>
<evidence type="ECO:0000313" key="4">
    <source>
        <dbReference type="Proteomes" id="UP000664628"/>
    </source>
</evidence>
<accession>A0ABS3JET0</accession>
<reference evidence="3 4" key="1">
    <citation type="submission" date="2021-03" db="EMBL/GenBank/DDBJ databases">
        <title>Fibrella sp. HMF5405 genome sequencing and assembly.</title>
        <authorList>
            <person name="Kang H."/>
            <person name="Kim H."/>
            <person name="Bae S."/>
            <person name="Joh K."/>
        </authorList>
    </citation>
    <scope>NUCLEOTIDE SEQUENCE [LARGE SCALE GENOMIC DNA]</scope>
    <source>
        <strain evidence="3 4">HMF5405</strain>
    </source>
</reference>
<name>A0ABS3JET0_9BACT</name>
<dbReference type="PANTHER" id="PTHR30535:SF35">
    <property type="entry name" value="PERIPLASMIC BINDING PROTEIN"/>
    <property type="match status" value="1"/>
</dbReference>
<evidence type="ECO:0000313" key="3">
    <source>
        <dbReference type="EMBL" id="MBO0948495.1"/>
    </source>
</evidence>
<dbReference type="PANTHER" id="PTHR30535">
    <property type="entry name" value="VITAMIN B12-BINDING PROTEIN"/>
    <property type="match status" value="1"/>
</dbReference>
<dbReference type="Pfam" id="PF01497">
    <property type="entry name" value="Peripla_BP_2"/>
    <property type="match status" value="1"/>
</dbReference>
<proteinExistence type="predicted"/>
<dbReference type="PROSITE" id="PS50983">
    <property type="entry name" value="FE_B12_PBP"/>
    <property type="match status" value="1"/>
</dbReference>
<evidence type="ECO:0000256" key="1">
    <source>
        <dbReference type="ARBA" id="ARBA00022729"/>
    </source>
</evidence>
<dbReference type="NCBIfam" id="NF038402">
    <property type="entry name" value="TroA_like"/>
    <property type="match status" value="1"/>
</dbReference>
<dbReference type="InterPro" id="IPR054828">
    <property type="entry name" value="Vit_B12_bind_prot"/>
</dbReference>
<keyword evidence="1" id="KW-0732">Signal</keyword>
<sequence length="260" mass="28423">MSVTAQPQHRIVSLVPSQTELLFALGLTDEVVGITKFCTQPAEKVADKPRVGGTKNVTVSAVAALKPTLILANYEENTEADVVALREIAPVHCTDIKTLPDALNMIREVGALVGRPAEADNLAGQIGASFATLRSVVSPEGPSVAYLIWRKPYMVAASDTFIDAMLTEAGFRNAFTAPSQSGARWVRYPVVTETDLKEANPDLVFLSSEPYPFRQKHLAELQAHCLNARVRLVDGELFSWYGSRLLHTAAYFAELRRDLI</sequence>
<gene>
    <name evidence="3" type="ORF">J2I46_07895</name>
</gene>
<keyword evidence="4" id="KW-1185">Reference proteome</keyword>
<dbReference type="InterPro" id="IPR050902">
    <property type="entry name" value="ABC_Transporter_SBP"/>
</dbReference>
<feature type="domain" description="Fe/B12 periplasmic-binding" evidence="2">
    <location>
        <begin position="10"/>
        <end position="260"/>
    </location>
</feature>